<accession>A0A7J7MEB5</accession>
<feature type="compositionally biased region" description="Basic and acidic residues" evidence="1">
    <location>
        <begin position="258"/>
        <end position="274"/>
    </location>
</feature>
<proteinExistence type="predicted"/>
<keyword evidence="3" id="KW-1185">Reference proteome</keyword>
<sequence length="288" mass="31868">MERASCGGTVTSPGSLVRRMVKNDEPDEFPDSKKKKASSYGRYYLGHWCSLSRICDMSDSAGIWTFYFSENGKPPASASASASVEVLLSFIVETYVTLAREASDGKFQKQAATIKPTPIVEPMKEDPDAGWPSFTTPVSETRHVRPTTPLSETRHVRTTTSASEARSPNVTEGYSQHKLQKSKSATLKDPSLSSKYRSSKRQDSTELYGSSETSPAPPPYGQFSSKSQKERTRYRQRDRSGEVRSGEVVFKASGSEPKPAELKPGEYSDGKFDGYIRNKYGSDSLFNF</sequence>
<name>A0A7J7MEB5_9MAGN</name>
<evidence type="ECO:0000313" key="2">
    <source>
        <dbReference type="EMBL" id="KAF6153211.1"/>
    </source>
</evidence>
<feature type="region of interest" description="Disordered" evidence="1">
    <location>
        <begin position="1"/>
        <end position="35"/>
    </location>
</feature>
<comment type="caution">
    <text evidence="2">The sequence shown here is derived from an EMBL/GenBank/DDBJ whole genome shotgun (WGS) entry which is preliminary data.</text>
</comment>
<feature type="region of interest" description="Disordered" evidence="1">
    <location>
        <begin position="118"/>
        <end position="274"/>
    </location>
</feature>
<evidence type="ECO:0000256" key="1">
    <source>
        <dbReference type="SAM" id="MobiDB-lite"/>
    </source>
</evidence>
<feature type="compositionally biased region" description="Polar residues" evidence="1">
    <location>
        <begin position="158"/>
        <end position="174"/>
    </location>
</feature>
<dbReference type="AlphaFoldDB" id="A0A7J7MEB5"/>
<evidence type="ECO:0000313" key="3">
    <source>
        <dbReference type="Proteomes" id="UP000541444"/>
    </source>
</evidence>
<protein>
    <submittedName>
        <fullName evidence="2">Uncharacterized protein</fullName>
    </submittedName>
</protein>
<reference evidence="2 3" key="1">
    <citation type="journal article" date="2020" name="IScience">
        <title>Genome Sequencing of the Endangered Kingdonia uniflora (Circaeasteraceae, Ranunculales) Reveals Potential Mechanisms of Evolutionary Specialization.</title>
        <authorList>
            <person name="Sun Y."/>
            <person name="Deng T."/>
            <person name="Zhang A."/>
            <person name="Moore M.J."/>
            <person name="Landis J.B."/>
            <person name="Lin N."/>
            <person name="Zhang H."/>
            <person name="Zhang X."/>
            <person name="Huang J."/>
            <person name="Zhang X."/>
            <person name="Sun H."/>
            <person name="Wang H."/>
        </authorList>
    </citation>
    <scope>NUCLEOTIDE SEQUENCE [LARGE SCALE GENOMIC DNA]</scope>
    <source>
        <strain evidence="2">TB1705</strain>
        <tissue evidence="2">Leaf</tissue>
    </source>
</reference>
<gene>
    <name evidence="2" type="ORF">GIB67_016690</name>
</gene>
<feature type="compositionally biased region" description="Basic and acidic residues" evidence="1">
    <location>
        <begin position="227"/>
        <end position="245"/>
    </location>
</feature>
<dbReference type="Proteomes" id="UP000541444">
    <property type="component" value="Unassembled WGS sequence"/>
</dbReference>
<dbReference type="EMBL" id="JACGCM010001580">
    <property type="protein sequence ID" value="KAF6153211.1"/>
    <property type="molecule type" value="Genomic_DNA"/>
</dbReference>
<organism evidence="2 3">
    <name type="scientific">Kingdonia uniflora</name>
    <dbReference type="NCBI Taxonomy" id="39325"/>
    <lineage>
        <taxon>Eukaryota</taxon>
        <taxon>Viridiplantae</taxon>
        <taxon>Streptophyta</taxon>
        <taxon>Embryophyta</taxon>
        <taxon>Tracheophyta</taxon>
        <taxon>Spermatophyta</taxon>
        <taxon>Magnoliopsida</taxon>
        <taxon>Ranunculales</taxon>
        <taxon>Circaeasteraceae</taxon>
        <taxon>Kingdonia</taxon>
    </lineage>
</organism>
<feature type="compositionally biased region" description="Polar residues" evidence="1">
    <location>
        <begin position="205"/>
        <end position="214"/>
    </location>
</feature>
<dbReference type="OrthoDB" id="1697061at2759"/>